<dbReference type="EMBL" id="LK995516">
    <property type="protein sequence ID" value="CED91633.1"/>
    <property type="molecule type" value="Genomic_DNA"/>
</dbReference>
<gene>
    <name evidence="1" type="ORF">AAM4_1801</name>
</gene>
<sequence>MRIPTTEPDTAPFADYFTGRAPVMSEPTVDTEHVSTKSWGVRTFLTLEENTPVEDAIALIQSAYTDLAANVEGLAHATLLIGWNGTGPAGEDLYTAIDVDLVRPRSELDFQCERLRVATGLNQGAIDTVRIPLETDEAIAISHIEADSLPADAVLAPPAAADGTALAYEDRLGIGSTSLTISATSDVDLSGVPLDAVLAALPGGAEDPSREPIVTLDAVGPGYADGLPTIDIYEQDLTLDEAEPILRAFDGAEGPHAIRLQVASPPDSEMRFLLTDGTLTADPSWHTAEEEMADLLGRL</sequence>
<reference evidence="1" key="1">
    <citation type="submission" date="2014-07" db="EMBL/GenBank/DDBJ databases">
        <authorList>
            <person name="Zhang J.E."/>
            <person name="Yang H."/>
            <person name="Guo J."/>
            <person name="Deng Z."/>
            <person name="Luo H."/>
            <person name="Luo M."/>
            <person name="Zhao B."/>
        </authorList>
    </citation>
    <scope>NUCLEOTIDE SEQUENCE</scope>
    <source>
        <strain evidence="1">AM4</strain>
    </source>
</reference>
<name>A0A1L7RR44_9ACTO</name>
<organism evidence="1">
    <name type="scientific">Actinomyces succiniciruminis</name>
    <dbReference type="NCBI Taxonomy" id="1522002"/>
    <lineage>
        <taxon>Bacteria</taxon>
        <taxon>Bacillati</taxon>
        <taxon>Actinomycetota</taxon>
        <taxon>Actinomycetes</taxon>
        <taxon>Actinomycetales</taxon>
        <taxon>Actinomycetaceae</taxon>
        <taxon>Actinomyces</taxon>
    </lineage>
</organism>
<dbReference type="AlphaFoldDB" id="A0A1L7RR44"/>
<accession>A0A1L7RR44</accession>
<protein>
    <submittedName>
        <fullName evidence="1">Uncharacterized protein</fullName>
    </submittedName>
</protein>
<proteinExistence type="predicted"/>
<evidence type="ECO:0000313" key="1">
    <source>
        <dbReference type="EMBL" id="CED91633.1"/>
    </source>
</evidence>